<name>A0A0U2NIT7_9GAMM</name>
<sequence>MAKITVPLQPEYILAGLKRPFEIGSLEELESIGFVANVIHEWEQNNSLNSDSALLEIKKFLKSKVVDFKITNRDSFKQVQIKKIASFLCNGPNGKIMRLPNSTRERCWFLLNLFKNRSFEELLSIPEVINTNASNQKELIEKYVTEKIKKYNGACERLFIGMGDERKVKQSIYILACFDKISESEWYYLDEERVEPFEKLAKRGTMLYVITDEHQERYLVLKDHVKSLVSESDDLYKIIRNDLEVIYRHVKPILSTCENNESNSHLFMRNISLALDCFKSAAYLREFDVGYWSVSEITGLLNWINKTKLLDKNECLEFDSINKKSFEIFLLFFIRQTNEKPTYIRDMVGADNLNELIRGLANIVEYFSVFGNIRYIDLKVRAALSDIRSRLKTEINKYRYAYSYNDELGLFSDIPHNKNVPLNLSLIVEVFNSVTSLNDRLQKWNVISDNTQSNRIVTIDKNEKIELHSIVFHELSRLYSNRNLIDLEELNIKWHSLLQTLNSYQFSDTKEYIQVAKVLRKLSSSLASKNFQVAPNTITIQKCEGEILQPFLDLLSKKNIADDNEFNGVIAWYKARTLTYWILNIRSNHFNLSDSNLIEEWRSSLKLTGRFINYLGDGEFNKVISTLDVIQEIDPSEVNNIVIIIKEMPLAELKWPTCLITLTNMAKYVKELANTSISDEVYLLFSNYLLSIISYIDTQNINDKLKSHRKIRVLFSGLAFCKSVPKSHLCTEISNKIKRKYILEVIENLNNKILSNQNKREVLDSQNDLIRNAVEKFSLNVFEGDDEIFQEILQVLSLFNLDNSSCVTGDFVVVQVTEVDSSGVKLFIPNSNLEVKIANNLLPIQLYNAVTSEDGSPNFRDYWKGRFLLVSILYDRNQSPKIRKATARGAHYIGDCMHLFFPTSKNWKDTNPRSSRIDTVHEDQKIEWDGDLWLGASNSWAVMRSSAINKSLLLSNNGTLVKELQNNVYLRRITIFEKSKIVEDIDIRYFEQREIIQFTNDAYSDLDIFFGENDEVIFCNSKLFDSDPRKNRTFLSMFNKIFDLPASIYGTEEKV</sequence>
<gene>
    <name evidence="1" type="ORF">PTRA_a2970</name>
</gene>
<evidence type="ECO:0000313" key="1">
    <source>
        <dbReference type="EMBL" id="ALS34003.1"/>
    </source>
</evidence>
<protein>
    <submittedName>
        <fullName evidence="1">Uncharacterized protein</fullName>
    </submittedName>
</protein>
<dbReference type="PATRIC" id="fig|1315283.4.peg.2590"/>
<dbReference type="KEGG" id="ptn:PTRA_a2970"/>
<proteinExistence type="predicted"/>
<accession>A0A0U2NIT7</accession>
<reference evidence="1 2" key="1">
    <citation type="submission" date="2015-03" db="EMBL/GenBank/DDBJ databases">
        <authorList>
            <person name="Murphy D."/>
        </authorList>
    </citation>
    <scope>NUCLEOTIDE SEQUENCE [LARGE SCALE GENOMIC DNA]</scope>
    <source>
        <strain evidence="1 2">KMM 520</strain>
    </source>
</reference>
<dbReference type="EMBL" id="CP011034">
    <property type="protein sequence ID" value="ALS34003.1"/>
    <property type="molecule type" value="Genomic_DNA"/>
</dbReference>
<dbReference type="AlphaFoldDB" id="A0A0U2NIT7"/>
<organism evidence="1">
    <name type="scientific">Pseudoalteromonas translucida KMM 520</name>
    <dbReference type="NCBI Taxonomy" id="1315283"/>
    <lineage>
        <taxon>Bacteria</taxon>
        <taxon>Pseudomonadati</taxon>
        <taxon>Pseudomonadota</taxon>
        <taxon>Gammaproteobacteria</taxon>
        <taxon>Alteromonadales</taxon>
        <taxon>Pseudoalteromonadaceae</taxon>
        <taxon>Pseudoalteromonas</taxon>
    </lineage>
</organism>
<dbReference type="Proteomes" id="UP000065261">
    <property type="component" value="Chromosome I"/>
</dbReference>
<evidence type="ECO:0000313" key="2">
    <source>
        <dbReference type="Proteomes" id="UP000065261"/>
    </source>
</evidence>